<dbReference type="AlphaFoldDB" id="A0A8S1GZF3"/>
<evidence type="ECO:0000313" key="3">
    <source>
        <dbReference type="Proteomes" id="UP000835052"/>
    </source>
</evidence>
<proteinExistence type="predicted"/>
<organism evidence="2 3">
    <name type="scientific">Caenorhabditis auriculariae</name>
    <dbReference type="NCBI Taxonomy" id="2777116"/>
    <lineage>
        <taxon>Eukaryota</taxon>
        <taxon>Metazoa</taxon>
        <taxon>Ecdysozoa</taxon>
        <taxon>Nematoda</taxon>
        <taxon>Chromadorea</taxon>
        <taxon>Rhabditida</taxon>
        <taxon>Rhabditina</taxon>
        <taxon>Rhabditomorpha</taxon>
        <taxon>Rhabditoidea</taxon>
        <taxon>Rhabditidae</taxon>
        <taxon>Peloderinae</taxon>
        <taxon>Caenorhabditis</taxon>
    </lineage>
</organism>
<comment type="caution">
    <text evidence="2">The sequence shown here is derived from an EMBL/GenBank/DDBJ whole genome shotgun (WGS) entry which is preliminary data.</text>
</comment>
<keyword evidence="3" id="KW-1185">Reference proteome</keyword>
<accession>A0A8S1GZF3</accession>
<evidence type="ECO:0000256" key="1">
    <source>
        <dbReference type="SAM" id="MobiDB-lite"/>
    </source>
</evidence>
<dbReference type="EMBL" id="CAJGYM010000009">
    <property type="protein sequence ID" value="CAD6188909.1"/>
    <property type="molecule type" value="Genomic_DNA"/>
</dbReference>
<gene>
    <name evidence="2" type="ORF">CAUJ_LOCUS4828</name>
</gene>
<evidence type="ECO:0000313" key="2">
    <source>
        <dbReference type="EMBL" id="CAD6188909.1"/>
    </source>
</evidence>
<feature type="region of interest" description="Disordered" evidence="1">
    <location>
        <begin position="117"/>
        <end position="144"/>
    </location>
</feature>
<name>A0A8S1GZF3_9PELO</name>
<reference evidence="2" key="1">
    <citation type="submission" date="2020-10" db="EMBL/GenBank/DDBJ databases">
        <authorList>
            <person name="Kikuchi T."/>
        </authorList>
    </citation>
    <scope>NUCLEOTIDE SEQUENCE</scope>
    <source>
        <strain evidence="2">NKZ352</strain>
    </source>
</reference>
<dbReference type="Proteomes" id="UP000835052">
    <property type="component" value="Unassembled WGS sequence"/>
</dbReference>
<sequence>MVIIGLKKAVEHARKELMTKLLNVPPTRTTTSSASFSTGETSSSTVRTCMSAALRQDYERLRSLRSMVFESTANRETPKSRTGPHEDLFTRDFENFARSMNRANKPTCETVVTPDAETCEAGSGEHPPQSPQQGRPVSCARPETNDKSTQICGQFFNCDGLHYAVALAEAQIKLRDAQQWVEHLERRALSAHNGQPTRRPHAATRLDAKAASRQTSRFRAIRPVALLINLVSLKIITSMAYKFKAMFSENVSKAPASKVKWVTSSRLQLTLLSNESIKPVA</sequence>
<protein>
    <submittedName>
        <fullName evidence="2">Uncharacterized protein</fullName>
    </submittedName>
</protein>